<dbReference type="AlphaFoldDB" id="A0A486XVY5"/>
<dbReference type="EMBL" id="CAAJGR010000034">
    <property type="protein sequence ID" value="VHO06533.1"/>
    <property type="molecule type" value="Genomic_DNA"/>
</dbReference>
<evidence type="ECO:0000313" key="1">
    <source>
        <dbReference type="EMBL" id="VHO06533.1"/>
    </source>
</evidence>
<proteinExistence type="predicted"/>
<evidence type="ECO:0008006" key="2">
    <source>
        <dbReference type="Google" id="ProtNLM"/>
    </source>
</evidence>
<gene>
    <name evidence="1" type="ORF">BAL341_3547</name>
</gene>
<accession>A0A486XVY5</accession>
<reference evidence="1" key="1">
    <citation type="submission" date="2019-04" db="EMBL/GenBank/DDBJ databases">
        <authorList>
            <person name="Brambilla D."/>
        </authorList>
    </citation>
    <scope>NUCLEOTIDE SEQUENCE</scope>
    <source>
        <strain evidence="1">BAL1</strain>
    </source>
</reference>
<organism evidence="1">
    <name type="scientific">Rheinheimera sp. BAL341</name>
    <dbReference type="NCBI Taxonomy" id="1708203"/>
    <lineage>
        <taxon>Bacteria</taxon>
        <taxon>Pseudomonadati</taxon>
        <taxon>Pseudomonadota</taxon>
        <taxon>Gammaproteobacteria</taxon>
        <taxon>Chromatiales</taxon>
        <taxon>Chromatiaceae</taxon>
        <taxon>Rheinheimera</taxon>
    </lineage>
</organism>
<sequence>MALMSLLMMTAAYGYSFIAENWQRNQAGYNKQIQAYIDWQLVQEASQNIVPKLVYSEAPVRHFQGIPSAGFYFLGRDNGFTAYTAQSVQDPEAPAVFRLFREPDEKRPEHWQLVYEEAALNKVNLQHASQQLPFNFRRVLAQDLTNLTFTYQAWPSLAERMKFETENYSAKPELPWHSEFDGLSAAQHPLAISIVFNQQHWKIDIADLGYKQLAQLTTE</sequence>
<protein>
    <recommendedName>
        <fullName evidence="2">General secretion pathway protein J</fullName>
    </recommendedName>
</protein>
<name>A0A486XVY5_9GAMM</name>